<keyword evidence="3" id="KW-1185">Reference proteome</keyword>
<evidence type="ECO:0000256" key="1">
    <source>
        <dbReference type="SAM" id="MobiDB-lite"/>
    </source>
</evidence>
<reference evidence="2 3" key="1">
    <citation type="submission" date="2023-05" db="EMBL/GenBank/DDBJ databases">
        <title>B98-5 Cell Line De Novo Hybrid Assembly: An Optical Mapping Approach.</title>
        <authorList>
            <person name="Kananen K."/>
            <person name="Auerbach J.A."/>
            <person name="Kautto E."/>
            <person name="Blachly J.S."/>
        </authorList>
    </citation>
    <scope>NUCLEOTIDE SEQUENCE [LARGE SCALE GENOMIC DNA]</scope>
    <source>
        <strain evidence="2">B95-8</strain>
        <tissue evidence="2">Cell line</tissue>
    </source>
</reference>
<dbReference type="Proteomes" id="UP001266305">
    <property type="component" value="Unassembled WGS sequence"/>
</dbReference>
<comment type="caution">
    <text evidence="2">The sequence shown here is derived from an EMBL/GenBank/DDBJ whole genome shotgun (WGS) entry which is preliminary data.</text>
</comment>
<evidence type="ECO:0000313" key="2">
    <source>
        <dbReference type="EMBL" id="KAK2085301.1"/>
    </source>
</evidence>
<name>A0ABQ9TKP2_SAGOE</name>
<protein>
    <submittedName>
        <fullName evidence="2">Uncharacterized protein</fullName>
    </submittedName>
</protein>
<organism evidence="2 3">
    <name type="scientific">Saguinus oedipus</name>
    <name type="common">Cotton-top tamarin</name>
    <name type="synonym">Oedipomidas oedipus</name>
    <dbReference type="NCBI Taxonomy" id="9490"/>
    <lineage>
        <taxon>Eukaryota</taxon>
        <taxon>Metazoa</taxon>
        <taxon>Chordata</taxon>
        <taxon>Craniata</taxon>
        <taxon>Vertebrata</taxon>
        <taxon>Euteleostomi</taxon>
        <taxon>Mammalia</taxon>
        <taxon>Eutheria</taxon>
        <taxon>Euarchontoglires</taxon>
        <taxon>Primates</taxon>
        <taxon>Haplorrhini</taxon>
        <taxon>Platyrrhini</taxon>
        <taxon>Cebidae</taxon>
        <taxon>Callitrichinae</taxon>
        <taxon>Saguinus</taxon>
    </lineage>
</organism>
<evidence type="ECO:0000313" key="3">
    <source>
        <dbReference type="Proteomes" id="UP001266305"/>
    </source>
</evidence>
<dbReference type="PRINTS" id="PR01082">
    <property type="entry name" value="KCLTRNSPORT1"/>
</dbReference>
<gene>
    <name evidence="2" type="ORF">P7K49_036601</name>
</gene>
<accession>A0ABQ9TKP2</accession>
<proteinExistence type="predicted"/>
<dbReference type="EMBL" id="JASSZA010000021">
    <property type="protein sequence ID" value="KAK2085301.1"/>
    <property type="molecule type" value="Genomic_DNA"/>
</dbReference>
<sequence length="150" mass="16106">MPHFTVVPVDGPRRGDYDNLEGLSWVDYGERAEREDSDGEGAFGGAVVGQRGLPPGAAIPVPLPHLPWDLERTRRCGLNFFWAAPQPLAPRPALADTIFLGPRRQRPAALPTPAPPLWAAGGGCRRGRSGRQPAGLPGLRTGPFPALHLR</sequence>
<feature type="region of interest" description="Disordered" evidence="1">
    <location>
        <begin position="105"/>
        <end position="150"/>
    </location>
</feature>
<dbReference type="InterPro" id="IPR000622">
    <property type="entry name" value="KCC1"/>
</dbReference>